<feature type="compositionally biased region" description="Acidic residues" evidence="1">
    <location>
        <begin position="285"/>
        <end position="332"/>
    </location>
</feature>
<sequence>MEHISADVPVDTVLSEAVDFAHDAAVDGVGADRVGAHLGVAMEDERLATHLFECTSAGYRGWHWAVTVARTPDDATPTVCDVVLLPGPDALVAPEWVPWSERVQPGDLGVGDVLPTSSQDPRLIAGFTDEDALETVASQSPLAPGQWEMGLGRVRVLSPIGRDDAADRWYAGDMGPDSAMAKGAALNCVSCGFMVPMGGAFGPMFGVCANVMAPADGHVVALDYGCGAHSEVQVDEVVLDEVEMSDEASSDETTVVGNDLVEDALEDIIDTVTDEEAAGMLLDLTDVEGADGSDDAADDGDETQDDSDELSDDAHDSDDEDDRDDEDEPIQR</sequence>
<dbReference type="InterPro" id="IPR021391">
    <property type="entry name" value="DUF3027"/>
</dbReference>
<proteinExistence type="predicted"/>
<evidence type="ECO:0000256" key="1">
    <source>
        <dbReference type="SAM" id="MobiDB-lite"/>
    </source>
</evidence>
<dbReference type="Pfam" id="PF11228">
    <property type="entry name" value="DUF3027"/>
    <property type="match status" value="1"/>
</dbReference>
<dbReference type="EMBL" id="CAFBLS010000316">
    <property type="protein sequence ID" value="CAB4886516.1"/>
    <property type="molecule type" value="Genomic_DNA"/>
</dbReference>
<accession>A0A6J7ETP8</accession>
<protein>
    <submittedName>
        <fullName evidence="2">Unannotated protein</fullName>
    </submittedName>
</protein>
<evidence type="ECO:0000313" key="2">
    <source>
        <dbReference type="EMBL" id="CAB4886516.1"/>
    </source>
</evidence>
<gene>
    <name evidence="2" type="ORF">UFOPK3402_01921</name>
</gene>
<feature type="region of interest" description="Disordered" evidence="1">
    <location>
        <begin position="279"/>
        <end position="332"/>
    </location>
</feature>
<dbReference type="AlphaFoldDB" id="A0A6J7ETP8"/>
<reference evidence="2" key="1">
    <citation type="submission" date="2020-05" db="EMBL/GenBank/DDBJ databases">
        <authorList>
            <person name="Chiriac C."/>
            <person name="Salcher M."/>
            <person name="Ghai R."/>
            <person name="Kavagutti S V."/>
        </authorList>
    </citation>
    <scope>NUCLEOTIDE SEQUENCE</scope>
</reference>
<name>A0A6J7ETP8_9ZZZZ</name>
<organism evidence="2">
    <name type="scientific">freshwater metagenome</name>
    <dbReference type="NCBI Taxonomy" id="449393"/>
    <lineage>
        <taxon>unclassified sequences</taxon>
        <taxon>metagenomes</taxon>
        <taxon>ecological metagenomes</taxon>
    </lineage>
</organism>